<dbReference type="GO" id="GO:0005634">
    <property type="term" value="C:nucleus"/>
    <property type="evidence" value="ECO:0007669"/>
    <property type="project" value="InterPro"/>
</dbReference>
<feature type="compositionally biased region" description="Polar residues" evidence="1">
    <location>
        <begin position="461"/>
        <end position="470"/>
    </location>
</feature>
<feature type="region of interest" description="Disordered" evidence="1">
    <location>
        <begin position="461"/>
        <end position="482"/>
    </location>
</feature>
<dbReference type="Proteomes" id="UP000193648">
    <property type="component" value="Unassembled WGS sequence"/>
</dbReference>
<feature type="region of interest" description="Disordered" evidence="1">
    <location>
        <begin position="850"/>
        <end position="869"/>
    </location>
</feature>
<gene>
    <name evidence="3" type="ORF">BCR41DRAFT_363897</name>
</gene>
<dbReference type="PANTHER" id="PTHR21556">
    <property type="entry name" value="TRESLIN"/>
    <property type="match status" value="1"/>
</dbReference>
<dbReference type="RefSeq" id="XP_021875886.1">
    <property type="nucleotide sequence ID" value="XM_022025966.1"/>
</dbReference>
<dbReference type="InParanoid" id="A0A1Y2G9K5"/>
<accession>A0A1Y2G9K5</accession>
<dbReference type="GeneID" id="33567809"/>
<dbReference type="Gene3D" id="1.20.58.2130">
    <property type="match status" value="1"/>
</dbReference>
<protein>
    <recommendedName>
        <fullName evidence="2">Treslin N-terminal domain-containing protein</fullName>
    </recommendedName>
</protein>
<sequence length="1334" mass="147026">MLSLASRSHVTSHVKAPLNVVLIIDTHMPPSIDELQTKRAVMFLRRSLIRILLYFQCNMDANFQWTFQFFNSRLHQDIGLTSNRMLQSLSMNSVDNCVEEFRRIIASELLVASSSGKGGFGTGSGPGSDRSVSPCYNLRRQLVHSLADFGLDIASYQSPMKPTATFLRSQSVQKHFPPINIRNYIYVLSPLPQSWTDIVFFLEGKRQPQKDFSTIGPRRSDILDVLNGVKEAFFEQGLWDRFLDQHTSLSWIDTSNKGHSEDLTKASTKLSAVALIRSTLELIMTAFGGHIIPQHILCQSLLGRDIYSFATIFQAFRSLHIHPGLGVKMSKDNWQALPSASDIVPLKSVHPVNIVWSGDLLCSESSQFVCVLDIASPLPTSTMDSGSTPMTGPIKSLHVVKRFASRVLNSKLHSIKIASTMICFPGNSNSGPCEHGSYLLKSLRAKNDVLLLRITFQSLTQEGSGSNGEVSGQDRSDTDGNNNESHKYTFFALLHATVPGSGLVEVLQGDNGFLTELQPTAQGQRKRGQPFSMAMLEKSWSNLGAFIGVEEKRVKSGSAYQLDSMPSCIMKCFKLQPIAQEGAIEPRCPVSRPLPGEMVADINETSLEIEQVETIDDLCLGIRKTYIKYLYNDETVTDYVKRLNAASKEITALAAKQLVPLKEAQQKLIAFIIEFLRIWPSRMGSKYRQIAKELNIGKFTDSKSQDNYVILEDERPHLDAWKAHVMKNVKDANVRLSLKKLKTKDTQIQVVQNLHILLLINKYDLEENRPFKKDPGASKALNLFMDELCIAASLEDQPTPGLMSPQTPRSKDMDSAKKFFVRVISRYYELSLPKIVQKLSVKCGVEKSLLTSPKSSRSARRTGIQRSISMGILQKPTPLDLSSLVLEDDSSAPSTSKSSASAETDTVTPKYGFPMSRQPTSDNTSKNVLNSSIFRNRQVVMTRGSVQGVATTLSTNSAPSAAAAKPNATSIKPAAALLRAKTMSSMDDLEDEDAPPKIARLKLKKFYHDKESEEVLKLFRRQRPLSKADAIETNPFLASETKGRNVEGGGDYNNDDDDLGALGKYLPGNGTTTWGAIKSVNMPNSSSVNVSSSSINDDILKSPSMLAAQNRVPLKSRGSSLSGLYGSTASLPIETIVPTTPLGGEGLGSMAEGPRTPSTPTGRTQLRRYASQQVFGTEYNQSLNSSLIVPSTPSRRVQIQEGRNFASQIRGSSWFEADLMGSPGKRSRAAGGSGSDDEDTWLDEHLPRSPSLGLHRRRPTAALSPSYKHQGRRAKFFEELRSIRPDRKRVHLEAPLNEKSPIVHPKTLVPGTPPSSLPTTLSGGNVTMPWMAKE</sequence>
<comment type="caution">
    <text evidence="3">The sequence shown here is derived from an EMBL/GenBank/DDBJ whole genome shotgun (WGS) entry which is preliminary data.</text>
</comment>
<feature type="domain" description="Treslin N-terminal" evidence="2">
    <location>
        <begin position="41"/>
        <end position="209"/>
    </location>
</feature>
<feature type="compositionally biased region" description="Polar residues" evidence="1">
    <location>
        <begin position="917"/>
        <end position="927"/>
    </location>
</feature>
<dbReference type="InterPro" id="IPR026153">
    <property type="entry name" value="Treslin"/>
</dbReference>
<evidence type="ECO:0000313" key="3">
    <source>
        <dbReference type="EMBL" id="ORY99591.1"/>
    </source>
</evidence>
<organism evidence="3 4">
    <name type="scientific">Lobosporangium transversale</name>
    <dbReference type="NCBI Taxonomy" id="64571"/>
    <lineage>
        <taxon>Eukaryota</taxon>
        <taxon>Fungi</taxon>
        <taxon>Fungi incertae sedis</taxon>
        <taxon>Mucoromycota</taxon>
        <taxon>Mortierellomycotina</taxon>
        <taxon>Mortierellomycetes</taxon>
        <taxon>Mortierellales</taxon>
        <taxon>Mortierellaceae</taxon>
        <taxon>Lobosporangium</taxon>
    </lineage>
</organism>
<feature type="region of interest" description="Disordered" evidence="1">
    <location>
        <begin position="887"/>
        <end position="927"/>
    </location>
</feature>
<dbReference type="Pfam" id="PF21854">
    <property type="entry name" value="Treslin_N"/>
    <property type="match status" value="1"/>
</dbReference>
<name>A0A1Y2G9K5_9FUNG</name>
<dbReference type="GO" id="GO:0006260">
    <property type="term" value="P:DNA replication"/>
    <property type="evidence" value="ECO:0007669"/>
    <property type="project" value="InterPro"/>
</dbReference>
<dbReference type="InterPro" id="IPR053919">
    <property type="entry name" value="Treslin_N"/>
</dbReference>
<feature type="compositionally biased region" description="Low complexity" evidence="1">
    <location>
        <begin position="1153"/>
        <end position="1164"/>
    </location>
</feature>
<feature type="region of interest" description="Disordered" evidence="1">
    <location>
        <begin position="1297"/>
        <end position="1334"/>
    </location>
</feature>
<reference evidence="3 4" key="1">
    <citation type="submission" date="2016-07" db="EMBL/GenBank/DDBJ databases">
        <title>Pervasive Adenine N6-methylation of Active Genes in Fungi.</title>
        <authorList>
            <consortium name="DOE Joint Genome Institute"/>
            <person name="Mondo S.J."/>
            <person name="Dannebaum R.O."/>
            <person name="Kuo R.C."/>
            <person name="Labutti K."/>
            <person name="Haridas S."/>
            <person name="Kuo A."/>
            <person name="Salamov A."/>
            <person name="Ahrendt S.R."/>
            <person name="Lipzen A."/>
            <person name="Sullivan W."/>
            <person name="Andreopoulos W.B."/>
            <person name="Clum A."/>
            <person name="Lindquist E."/>
            <person name="Daum C."/>
            <person name="Ramamoorthy G.K."/>
            <person name="Gryganskyi A."/>
            <person name="Culley D."/>
            <person name="Magnuson J.K."/>
            <person name="James T.Y."/>
            <person name="O'Malley M.A."/>
            <person name="Stajich J.E."/>
            <person name="Spatafora J.W."/>
            <person name="Visel A."/>
            <person name="Grigoriev I.V."/>
        </authorList>
    </citation>
    <scope>NUCLEOTIDE SEQUENCE [LARGE SCALE GENOMIC DNA]</scope>
    <source>
        <strain evidence="3 4">NRRL 3116</strain>
    </source>
</reference>
<dbReference type="GO" id="GO:0003682">
    <property type="term" value="F:chromatin binding"/>
    <property type="evidence" value="ECO:0007669"/>
    <property type="project" value="TreeGrafter"/>
</dbReference>
<proteinExistence type="predicted"/>
<evidence type="ECO:0000256" key="1">
    <source>
        <dbReference type="SAM" id="MobiDB-lite"/>
    </source>
</evidence>
<dbReference type="EMBL" id="MCFF01000067">
    <property type="protein sequence ID" value="ORY99591.1"/>
    <property type="molecule type" value="Genomic_DNA"/>
</dbReference>
<feature type="compositionally biased region" description="Low complexity" evidence="1">
    <location>
        <begin position="887"/>
        <end position="906"/>
    </location>
</feature>
<dbReference type="GO" id="GO:0010212">
    <property type="term" value="P:response to ionizing radiation"/>
    <property type="evidence" value="ECO:0007669"/>
    <property type="project" value="InterPro"/>
</dbReference>
<evidence type="ECO:0000313" key="4">
    <source>
        <dbReference type="Proteomes" id="UP000193648"/>
    </source>
</evidence>
<dbReference type="GO" id="GO:0030174">
    <property type="term" value="P:regulation of DNA-templated DNA replication initiation"/>
    <property type="evidence" value="ECO:0007669"/>
    <property type="project" value="TreeGrafter"/>
</dbReference>
<dbReference type="OrthoDB" id="2144998at2759"/>
<dbReference type="PANTHER" id="PTHR21556:SF2">
    <property type="entry name" value="TRESLIN"/>
    <property type="match status" value="1"/>
</dbReference>
<feature type="region of interest" description="Disordered" evidence="1">
    <location>
        <begin position="1217"/>
        <end position="1269"/>
    </location>
</feature>
<feature type="region of interest" description="Disordered" evidence="1">
    <location>
        <begin position="1136"/>
        <end position="1165"/>
    </location>
</feature>
<keyword evidence="4" id="KW-1185">Reference proteome</keyword>
<evidence type="ECO:0000259" key="2">
    <source>
        <dbReference type="Pfam" id="PF21854"/>
    </source>
</evidence>
<dbReference type="GO" id="GO:0033314">
    <property type="term" value="P:mitotic DNA replication checkpoint signaling"/>
    <property type="evidence" value="ECO:0007669"/>
    <property type="project" value="InterPro"/>
</dbReference>
<dbReference type="GO" id="GO:0007095">
    <property type="term" value="P:mitotic G2 DNA damage checkpoint signaling"/>
    <property type="evidence" value="ECO:0007669"/>
    <property type="project" value="TreeGrafter"/>
</dbReference>